<protein>
    <submittedName>
        <fullName evidence="1">Transmembrane protein 107</fullName>
    </submittedName>
</protein>
<sequence length="261" mass="30775">IDEELLYFQDVVDIWHEDFPMSFRDHFGENQEEFDKWFAERAKHRPSDFYTVVKYPEAMTQIEKEKVQKYMGSYGHWRFGFSTEEELIRSLRSAVVLMEQCYILLDAALLMMSLQNFASLGGTNMFLAGQVSAEDATQVLDWIDKAVQEVRQHIVRIADIGQGGWSNLRRKKKTSWFSHPGPLDNMRLAMNIEDHIERLAMNESGTIRAMKAHLSNCRVQKGGFPEDELSKELKYFQRFWEAISKKHWIDEDDHQRPIRYI</sequence>
<dbReference type="Proteomes" id="UP001642464">
    <property type="component" value="Unassembled WGS sequence"/>
</dbReference>
<accession>A0ABP0QK91</accession>
<comment type="caution">
    <text evidence="1">The sequence shown here is derived from an EMBL/GenBank/DDBJ whole genome shotgun (WGS) entry which is preliminary data.</text>
</comment>
<keyword evidence="2" id="KW-1185">Reference proteome</keyword>
<evidence type="ECO:0000313" key="2">
    <source>
        <dbReference type="Proteomes" id="UP001642464"/>
    </source>
</evidence>
<organism evidence="1 2">
    <name type="scientific">Durusdinium trenchii</name>
    <dbReference type="NCBI Taxonomy" id="1381693"/>
    <lineage>
        <taxon>Eukaryota</taxon>
        <taxon>Sar</taxon>
        <taxon>Alveolata</taxon>
        <taxon>Dinophyceae</taxon>
        <taxon>Suessiales</taxon>
        <taxon>Symbiodiniaceae</taxon>
        <taxon>Durusdinium</taxon>
    </lineage>
</organism>
<proteinExistence type="predicted"/>
<feature type="non-terminal residue" evidence="1">
    <location>
        <position position="1"/>
    </location>
</feature>
<evidence type="ECO:0000313" key="1">
    <source>
        <dbReference type="EMBL" id="CAK9087446.1"/>
    </source>
</evidence>
<dbReference type="EMBL" id="CAXAMM010039574">
    <property type="protein sequence ID" value="CAK9087446.1"/>
    <property type="molecule type" value="Genomic_DNA"/>
</dbReference>
<reference evidence="1 2" key="1">
    <citation type="submission" date="2024-02" db="EMBL/GenBank/DDBJ databases">
        <authorList>
            <person name="Chen Y."/>
            <person name="Shah S."/>
            <person name="Dougan E. K."/>
            <person name="Thang M."/>
            <person name="Chan C."/>
        </authorList>
    </citation>
    <scope>NUCLEOTIDE SEQUENCE [LARGE SCALE GENOMIC DNA]</scope>
</reference>
<keyword evidence="1" id="KW-0812">Transmembrane</keyword>
<gene>
    <name evidence="1" type="ORF">SCF082_LOCUS41335</name>
</gene>
<name>A0ABP0QK91_9DINO</name>
<keyword evidence="1" id="KW-0472">Membrane</keyword>